<dbReference type="SUPFAM" id="SSF48264">
    <property type="entry name" value="Cytochrome P450"/>
    <property type="match status" value="1"/>
</dbReference>
<dbReference type="AlphaFoldDB" id="A0A2T2N1J1"/>
<evidence type="ECO:0000313" key="2">
    <source>
        <dbReference type="Proteomes" id="UP000240883"/>
    </source>
</evidence>
<dbReference type="InterPro" id="IPR036396">
    <property type="entry name" value="Cyt_P450_sf"/>
</dbReference>
<dbReference type="EMBL" id="KZ678159">
    <property type="protein sequence ID" value="PSN59274.1"/>
    <property type="molecule type" value="Genomic_DNA"/>
</dbReference>
<proteinExistence type="predicted"/>
<protein>
    <recommendedName>
        <fullName evidence="3">Cytochrome P450</fullName>
    </recommendedName>
</protein>
<evidence type="ECO:0000313" key="1">
    <source>
        <dbReference type="EMBL" id="PSN59274.1"/>
    </source>
</evidence>
<keyword evidence="2" id="KW-1185">Reference proteome</keyword>
<evidence type="ECO:0008006" key="3">
    <source>
        <dbReference type="Google" id="ProtNLM"/>
    </source>
</evidence>
<dbReference type="STRING" id="1448308.A0A2T2N1J1"/>
<dbReference type="Gene3D" id="1.10.630.10">
    <property type="entry name" value="Cytochrome P450"/>
    <property type="match status" value="1"/>
</dbReference>
<dbReference type="GO" id="GO:0016705">
    <property type="term" value="F:oxidoreductase activity, acting on paired donors, with incorporation or reduction of molecular oxygen"/>
    <property type="evidence" value="ECO:0007669"/>
    <property type="project" value="InterPro"/>
</dbReference>
<gene>
    <name evidence="1" type="ORF">BS50DRAFT_508807</name>
</gene>
<reference evidence="1 2" key="1">
    <citation type="journal article" date="2018" name="Front. Microbiol.">
        <title>Genome-Wide Analysis of Corynespora cassiicola Leaf Fall Disease Putative Effectors.</title>
        <authorList>
            <person name="Lopez D."/>
            <person name="Ribeiro S."/>
            <person name="Label P."/>
            <person name="Fumanal B."/>
            <person name="Venisse J.S."/>
            <person name="Kohler A."/>
            <person name="de Oliveira R.R."/>
            <person name="Labutti K."/>
            <person name="Lipzen A."/>
            <person name="Lail K."/>
            <person name="Bauer D."/>
            <person name="Ohm R.A."/>
            <person name="Barry K.W."/>
            <person name="Spatafora J."/>
            <person name="Grigoriev I.V."/>
            <person name="Martin F.M."/>
            <person name="Pujade-Renaud V."/>
        </authorList>
    </citation>
    <scope>NUCLEOTIDE SEQUENCE [LARGE SCALE GENOMIC DNA]</scope>
    <source>
        <strain evidence="1 2">Philippines</strain>
    </source>
</reference>
<accession>A0A2T2N1J1</accession>
<dbReference type="GO" id="GO:0005506">
    <property type="term" value="F:iron ion binding"/>
    <property type="evidence" value="ECO:0007669"/>
    <property type="project" value="InterPro"/>
</dbReference>
<organism evidence="1 2">
    <name type="scientific">Corynespora cassiicola Philippines</name>
    <dbReference type="NCBI Taxonomy" id="1448308"/>
    <lineage>
        <taxon>Eukaryota</taxon>
        <taxon>Fungi</taxon>
        <taxon>Dikarya</taxon>
        <taxon>Ascomycota</taxon>
        <taxon>Pezizomycotina</taxon>
        <taxon>Dothideomycetes</taxon>
        <taxon>Pleosporomycetidae</taxon>
        <taxon>Pleosporales</taxon>
        <taxon>Corynesporascaceae</taxon>
        <taxon>Corynespora</taxon>
    </lineage>
</organism>
<name>A0A2T2N1J1_CORCC</name>
<dbReference type="OrthoDB" id="3934656at2759"/>
<dbReference type="GO" id="GO:0004497">
    <property type="term" value="F:monooxygenase activity"/>
    <property type="evidence" value="ECO:0007669"/>
    <property type="project" value="InterPro"/>
</dbReference>
<dbReference type="Proteomes" id="UP000240883">
    <property type="component" value="Unassembled WGS sequence"/>
</dbReference>
<sequence>MFGWDADYFRPERWLLEDNNKHADQLNTIRRTNKIIFGYGIYQCLSKPIAWLKIIKVIFKVPLLRRLI</sequence>
<dbReference type="GO" id="GO:0020037">
    <property type="term" value="F:heme binding"/>
    <property type="evidence" value="ECO:0007669"/>
    <property type="project" value="InterPro"/>
</dbReference>